<dbReference type="SUPFAM" id="SSF100934">
    <property type="entry name" value="Heat shock protein 70kD (HSP70), C-terminal subdomain"/>
    <property type="match status" value="2"/>
</dbReference>
<dbReference type="InterPro" id="IPR013126">
    <property type="entry name" value="Hsp_70_fam"/>
</dbReference>
<keyword evidence="2" id="KW-0067">ATP-binding</keyword>
<dbReference type="Gene3D" id="1.20.1270.10">
    <property type="match status" value="2"/>
</dbReference>
<feature type="region of interest" description="Disordered" evidence="4">
    <location>
        <begin position="780"/>
        <end position="833"/>
    </location>
</feature>
<evidence type="ECO:0000313" key="5">
    <source>
        <dbReference type="EMBL" id="GBG73459.1"/>
    </source>
</evidence>
<dbReference type="Gene3D" id="2.60.34.10">
    <property type="entry name" value="Substrate Binding Domain Of DNAk, Chain A, domain 1"/>
    <property type="match status" value="1"/>
</dbReference>
<dbReference type="PANTHER" id="PTHR45639:SF4">
    <property type="entry name" value="HSC70CB, ISOFORM G"/>
    <property type="match status" value="1"/>
</dbReference>
<dbReference type="Pfam" id="PF00012">
    <property type="entry name" value="HSP70"/>
    <property type="match status" value="1"/>
</dbReference>
<dbReference type="STRING" id="69332.A0A388KTU2"/>
<comment type="similarity">
    <text evidence="3">Belongs to the heat shock protein 70 (TC 1.A.33) family. HSP110/SSE subfamily.</text>
</comment>
<dbReference type="GO" id="GO:0140662">
    <property type="term" value="F:ATP-dependent protein folding chaperone"/>
    <property type="evidence" value="ECO:0007669"/>
    <property type="project" value="InterPro"/>
</dbReference>
<keyword evidence="6" id="KW-1185">Reference proteome</keyword>
<dbReference type="PANTHER" id="PTHR45639">
    <property type="entry name" value="HSC70CB, ISOFORM G-RELATED"/>
    <property type="match status" value="1"/>
</dbReference>
<accession>A0A388KTU2</accession>
<dbReference type="FunFam" id="1.20.1270.10:FF:000002">
    <property type="entry name" value="Heat shock 70 kDa protein 4"/>
    <property type="match status" value="1"/>
</dbReference>
<gene>
    <name evidence="5" type="ORF">CBR_g16801</name>
</gene>
<dbReference type="InterPro" id="IPR029048">
    <property type="entry name" value="HSP70_C_sf"/>
</dbReference>
<dbReference type="GO" id="GO:0005524">
    <property type="term" value="F:ATP binding"/>
    <property type="evidence" value="ECO:0007669"/>
    <property type="project" value="UniProtKB-KW"/>
</dbReference>
<proteinExistence type="inferred from homology"/>
<name>A0A388KTU2_CHABU</name>
<dbReference type="SUPFAM" id="SSF53067">
    <property type="entry name" value="Actin-like ATPase domain"/>
    <property type="match status" value="2"/>
</dbReference>
<keyword evidence="1" id="KW-0547">Nucleotide-binding</keyword>
<evidence type="ECO:0000256" key="4">
    <source>
        <dbReference type="SAM" id="MobiDB-lite"/>
    </source>
</evidence>
<dbReference type="InterPro" id="IPR043129">
    <property type="entry name" value="ATPase_NBD"/>
</dbReference>
<evidence type="ECO:0000313" key="6">
    <source>
        <dbReference type="Proteomes" id="UP000265515"/>
    </source>
</evidence>
<dbReference type="Gene3D" id="3.30.30.30">
    <property type="match status" value="1"/>
</dbReference>
<organism evidence="5 6">
    <name type="scientific">Chara braunii</name>
    <name type="common">Braun's stonewort</name>
    <dbReference type="NCBI Taxonomy" id="69332"/>
    <lineage>
        <taxon>Eukaryota</taxon>
        <taxon>Viridiplantae</taxon>
        <taxon>Streptophyta</taxon>
        <taxon>Charophyceae</taxon>
        <taxon>Charales</taxon>
        <taxon>Characeae</taxon>
        <taxon>Chara</taxon>
    </lineage>
</organism>
<dbReference type="FunFam" id="3.90.640.10:FF:000004">
    <property type="entry name" value="Heat shock 70 kDa protein 4"/>
    <property type="match status" value="1"/>
</dbReference>
<dbReference type="Gramene" id="GBG73459">
    <property type="protein sequence ID" value="GBG73459"/>
    <property type="gene ID" value="CBR_g16801"/>
</dbReference>
<evidence type="ECO:0000256" key="2">
    <source>
        <dbReference type="ARBA" id="ARBA00022840"/>
    </source>
</evidence>
<dbReference type="Gene3D" id="3.30.420.40">
    <property type="match status" value="2"/>
</dbReference>
<dbReference type="SUPFAM" id="SSF100920">
    <property type="entry name" value="Heat shock protein 70kD (HSP70), peptide-binding domain"/>
    <property type="match status" value="1"/>
</dbReference>
<dbReference type="FunFam" id="3.30.30.30:FF:000002">
    <property type="entry name" value="Heat shock 70 kDa protein 4"/>
    <property type="match status" value="1"/>
</dbReference>
<dbReference type="InterPro" id="IPR029047">
    <property type="entry name" value="HSP70_peptide-bd_sf"/>
</dbReference>
<feature type="compositionally biased region" description="Basic and acidic residues" evidence="4">
    <location>
        <begin position="528"/>
        <end position="551"/>
    </location>
</feature>
<dbReference type="AlphaFoldDB" id="A0A388KTU2"/>
<dbReference type="OMA" id="WEQSPEI"/>
<dbReference type="Gene3D" id="3.90.640.10">
    <property type="entry name" value="Actin, Chain A, domain 4"/>
    <property type="match status" value="1"/>
</dbReference>
<comment type="caution">
    <text evidence="5">The sequence shown here is derived from an EMBL/GenBank/DDBJ whole genome shotgun (WGS) entry which is preliminary data.</text>
</comment>
<evidence type="ECO:0000256" key="3">
    <source>
        <dbReference type="ARBA" id="ARBA00061090"/>
    </source>
</evidence>
<dbReference type="GO" id="GO:0005829">
    <property type="term" value="C:cytosol"/>
    <property type="evidence" value="ECO:0007669"/>
    <property type="project" value="TreeGrafter"/>
</dbReference>
<dbReference type="OrthoDB" id="434160at2759"/>
<dbReference type="CDD" id="cd24095">
    <property type="entry name" value="ASKHA_NBD_HSP70_AtHsp70-14-like"/>
    <property type="match status" value="1"/>
</dbReference>
<dbReference type="PRINTS" id="PR00301">
    <property type="entry name" value="HEATSHOCK70"/>
</dbReference>
<dbReference type="FunFam" id="3.30.420.40:FF:000171">
    <property type="entry name" value="Heat shock 70 kDa protein 4"/>
    <property type="match status" value="2"/>
</dbReference>
<reference evidence="5 6" key="1">
    <citation type="journal article" date="2018" name="Cell">
        <title>The Chara Genome: Secondary Complexity and Implications for Plant Terrestrialization.</title>
        <authorList>
            <person name="Nishiyama T."/>
            <person name="Sakayama H."/>
            <person name="Vries J.D."/>
            <person name="Buschmann H."/>
            <person name="Saint-Marcoux D."/>
            <person name="Ullrich K.K."/>
            <person name="Haas F.B."/>
            <person name="Vanderstraeten L."/>
            <person name="Becker D."/>
            <person name="Lang D."/>
            <person name="Vosolsobe S."/>
            <person name="Rombauts S."/>
            <person name="Wilhelmsson P.K.I."/>
            <person name="Janitza P."/>
            <person name="Kern R."/>
            <person name="Heyl A."/>
            <person name="Rumpler F."/>
            <person name="Villalobos L.I.A.C."/>
            <person name="Clay J.M."/>
            <person name="Skokan R."/>
            <person name="Toyoda A."/>
            <person name="Suzuki Y."/>
            <person name="Kagoshima H."/>
            <person name="Schijlen E."/>
            <person name="Tajeshwar N."/>
            <person name="Catarino B."/>
            <person name="Hetherington A.J."/>
            <person name="Saltykova A."/>
            <person name="Bonnot C."/>
            <person name="Breuninger H."/>
            <person name="Symeonidi A."/>
            <person name="Radhakrishnan G.V."/>
            <person name="Van Nieuwerburgh F."/>
            <person name="Deforce D."/>
            <person name="Chang C."/>
            <person name="Karol K.G."/>
            <person name="Hedrich R."/>
            <person name="Ulvskov P."/>
            <person name="Glockner G."/>
            <person name="Delwiche C.F."/>
            <person name="Petrasek J."/>
            <person name="Van de Peer Y."/>
            <person name="Friml J."/>
            <person name="Beilby M."/>
            <person name="Dolan L."/>
            <person name="Kohara Y."/>
            <person name="Sugano S."/>
            <person name="Fujiyama A."/>
            <person name="Delaux P.-M."/>
            <person name="Quint M."/>
            <person name="TheiBen G."/>
            <person name="Hagemann M."/>
            <person name="Harholt J."/>
            <person name="Dunand C."/>
            <person name="Zachgo S."/>
            <person name="Langdale J."/>
            <person name="Maumus F."/>
            <person name="Straeten D.V.D."/>
            <person name="Gould S.B."/>
            <person name="Rensing S.A."/>
        </authorList>
    </citation>
    <scope>NUCLEOTIDE SEQUENCE [LARGE SCALE GENOMIC DNA]</scope>
    <source>
        <strain evidence="5 6">S276</strain>
    </source>
</reference>
<dbReference type="GO" id="GO:0005634">
    <property type="term" value="C:nucleus"/>
    <property type="evidence" value="ECO:0007669"/>
    <property type="project" value="TreeGrafter"/>
</dbReference>
<protein>
    <submittedName>
        <fullName evidence="5">Uncharacterized protein</fullName>
    </submittedName>
</protein>
<sequence>MSVVGIDVGNLNCTVAVARHRGIDVVLNEESKRETPALVAFGDHQRLIGAAGMSSLSMNPKNTIVQIKRIVGRNHGDPELETDLKTFPFKTIPGPNGEPLLQVVFKGEPRTYTPVQVLAMLLSNLKSIAETNLGIPVLDCVIGVPTYFTQSQRLAYLDAAAICGLKPLRLMHELTAAALSYGIYKTDLSDTEPTNVAIVDVGHSSLQVCVVALKKGQVKVLAQGFDRTIGGRDFDEVLFDYFAEQFKGTYKIDVKTNARAAQRLRIACEKIKKILSANPEALMSIECLMDEKDVKCFIKRDQFEALCEPLLKKVLGPLERTIKDFGVAVESLAAVELIGSGSRIPAIGKILTNFFGREPRRTMNASECIARGCALQCAMLSPTFKVRQFEVLDAYPFAIDLVWSKGPQSDAAAPAEEEEPKTKEPIFPKGCTFPAMKQLTFNRSEPFTIDAVYADINDLPAGTPKKFASFQIGPFTPTKPGEKVKLKVKVKLDVHGILKVESATMIETEEGADGKEESQADGAVPMEGDAKRQEGEAKDEGGDSKMDDSETRSSAGNGGVSVESVKKEVKKKLKKTEVPVTAIILGSLAKEDLERAMQLEYSLQLDDRVMEETKERKNAVESYVYEMRNKLSEKLAPYAAAEEKETLLRLLNDTEDWLYDEGENQMKGVYNAKLEELKKLGDPIEFRQKEDEARPNALRQLDYCFRSFRDAAMSENHAYDHIDDADKEKVVKECNDAEAWLREKYEMQKNLPKTADPVLLCSEIMKKAEVLNGFCKPIMLKPKPKAPSPAPEKKPEAKGPASPENTHTAEEGSEDMETDTKAEGGPEEMQSES</sequence>
<dbReference type="Proteomes" id="UP000265515">
    <property type="component" value="Unassembled WGS sequence"/>
</dbReference>
<evidence type="ECO:0000256" key="1">
    <source>
        <dbReference type="ARBA" id="ARBA00022741"/>
    </source>
</evidence>
<feature type="region of interest" description="Disordered" evidence="4">
    <location>
        <begin position="508"/>
        <end position="563"/>
    </location>
</feature>
<dbReference type="EMBL" id="BFEA01000184">
    <property type="protein sequence ID" value="GBG73459.1"/>
    <property type="molecule type" value="Genomic_DNA"/>
</dbReference>